<accession>A0ABD2WBW7</accession>
<organism evidence="9 10">
    <name type="scientific">Trichogramma kaykai</name>
    <dbReference type="NCBI Taxonomy" id="54128"/>
    <lineage>
        <taxon>Eukaryota</taxon>
        <taxon>Metazoa</taxon>
        <taxon>Ecdysozoa</taxon>
        <taxon>Arthropoda</taxon>
        <taxon>Hexapoda</taxon>
        <taxon>Insecta</taxon>
        <taxon>Pterygota</taxon>
        <taxon>Neoptera</taxon>
        <taxon>Endopterygota</taxon>
        <taxon>Hymenoptera</taxon>
        <taxon>Apocrita</taxon>
        <taxon>Proctotrupomorpha</taxon>
        <taxon>Chalcidoidea</taxon>
        <taxon>Trichogrammatidae</taxon>
        <taxon>Trichogramma</taxon>
    </lineage>
</organism>
<keyword evidence="6" id="KW-0648">Protein biosynthesis</keyword>
<dbReference type="GO" id="GO:0004816">
    <property type="term" value="F:asparagine-tRNA ligase activity"/>
    <property type="evidence" value="ECO:0007669"/>
    <property type="project" value="UniProtKB-EC"/>
</dbReference>
<keyword evidence="4" id="KW-0547">Nucleotide-binding</keyword>
<evidence type="ECO:0000256" key="1">
    <source>
        <dbReference type="ARBA" id="ARBA00008226"/>
    </source>
</evidence>
<dbReference type="EMBL" id="JBJJXI010000117">
    <property type="protein sequence ID" value="KAL3390403.1"/>
    <property type="molecule type" value="Genomic_DNA"/>
</dbReference>
<dbReference type="PRINTS" id="PR01042">
    <property type="entry name" value="TRNASYNTHASP"/>
</dbReference>
<dbReference type="AlphaFoldDB" id="A0ABD2WBW7"/>
<proteinExistence type="inferred from homology"/>
<sequence length="469" mass="53868">MNFKRFTHLKLPPEQYLRKNIHKYATICETNDTKNVGKRLEVQGWVRALRKMKNNIFLDVNDGTSSQHLQVVLNKNQKPENLNYGCSIVIEGQVAQAPNGRAELQAENIQVIGSCDLNEYPFLPRKQYESEYVRQFLHLRPRTRTFSSIMRLRSLASDAIRDHFSKHNFINVDTPIITSNDCEGAGEVFNVQPNSHELLAKMKKEGSTDATTTYFNTKTFLSVSGQLHLEACARALSKVYNFCPAFRAENSKSRLHLSEFYMIEAELAFMTSVRDLANEAELLVKSTMLRIIEKGALDLKFVQAPEPAWLNRAFGFITYQEALDTLNRHADKLAFPIKQGENFAKEHELFLVQHYGNVPVFIVDWPKECKPFYMQECDYDNNKVKALDLLVPTVGELIGGSVREDNYVKLKDKLPCNSNLDWYLQLRKYGNVPTAGFGMGFERFLQFILGVPNIKDVIPFPRWPYNCNL</sequence>
<dbReference type="Gene3D" id="2.40.50.140">
    <property type="entry name" value="Nucleic acid-binding proteins"/>
    <property type="match status" value="1"/>
</dbReference>
<dbReference type="GO" id="GO:0005524">
    <property type="term" value="F:ATP binding"/>
    <property type="evidence" value="ECO:0007669"/>
    <property type="project" value="UniProtKB-KW"/>
</dbReference>
<dbReference type="GO" id="GO:0006412">
    <property type="term" value="P:translation"/>
    <property type="evidence" value="ECO:0007669"/>
    <property type="project" value="UniProtKB-KW"/>
</dbReference>
<dbReference type="Proteomes" id="UP001627154">
    <property type="component" value="Unassembled WGS sequence"/>
</dbReference>
<reference evidence="9 10" key="1">
    <citation type="journal article" date="2024" name="bioRxiv">
        <title>A reference genome for Trichogramma kaykai: A tiny desert-dwelling parasitoid wasp with competing sex-ratio distorters.</title>
        <authorList>
            <person name="Culotta J."/>
            <person name="Lindsey A.R."/>
        </authorList>
    </citation>
    <scope>NUCLEOTIDE SEQUENCE [LARGE SCALE GENOMIC DNA]</scope>
    <source>
        <strain evidence="9 10">KSX58</strain>
    </source>
</reference>
<dbReference type="NCBIfam" id="NF003037">
    <property type="entry name" value="PRK03932.1"/>
    <property type="match status" value="1"/>
</dbReference>
<dbReference type="Gene3D" id="3.30.930.10">
    <property type="entry name" value="Bira Bifunctional Protein, Domain 2"/>
    <property type="match status" value="1"/>
</dbReference>
<feature type="domain" description="Aminoacyl-transfer RNA synthetases class-II family profile" evidence="8">
    <location>
        <begin position="159"/>
        <end position="459"/>
    </location>
</feature>
<dbReference type="CDD" id="cd04318">
    <property type="entry name" value="EcAsnRS_like_N"/>
    <property type="match status" value="1"/>
</dbReference>
<dbReference type="SUPFAM" id="SSF50249">
    <property type="entry name" value="Nucleic acid-binding proteins"/>
    <property type="match status" value="1"/>
</dbReference>
<dbReference type="InterPro" id="IPR004365">
    <property type="entry name" value="NA-bd_OB_tRNA"/>
</dbReference>
<dbReference type="InterPro" id="IPR045864">
    <property type="entry name" value="aa-tRNA-synth_II/BPL/LPL"/>
</dbReference>
<evidence type="ECO:0000313" key="10">
    <source>
        <dbReference type="Proteomes" id="UP001627154"/>
    </source>
</evidence>
<dbReference type="InterPro" id="IPR012340">
    <property type="entry name" value="NA-bd_OB-fold"/>
</dbReference>
<dbReference type="Pfam" id="PF00152">
    <property type="entry name" value="tRNA-synt_2"/>
    <property type="match status" value="1"/>
</dbReference>
<evidence type="ECO:0000313" key="9">
    <source>
        <dbReference type="EMBL" id="KAL3390403.1"/>
    </source>
</evidence>
<dbReference type="InterPro" id="IPR004364">
    <property type="entry name" value="Aa-tRNA-synt_II"/>
</dbReference>
<dbReference type="NCBIfam" id="TIGR00457">
    <property type="entry name" value="asnS"/>
    <property type="match status" value="1"/>
</dbReference>
<dbReference type="EC" id="6.1.1.22" evidence="2"/>
<gene>
    <name evidence="9" type="ORF">TKK_014571</name>
</gene>
<evidence type="ECO:0000256" key="7">
    <source>
        <dbReference type="ARBA" id="ARBA00023146"/>
    </source>
</evidence>
<evidence type="ECO:0000256" key="6">
    <source>
        <dbReference type="ARBA" id="ARBA00022917"/>
    </source>
</evidence>
<keyword evidence="3" id="KW-0436">Ligase</keyword>
<dbReference type="PANTHER" id="PTHR22594">
    <property type="entry name" value="ASPARTYL/LYSYL-TRNA SYNTHETASE"/>
    <property type="match status" value="1"/>
</dbReference>
<evidence type="ECO:0000256" key="4">
    <source>
        <dbReference type="ARBA" id="ARBA00022741"/>
    </source>
</evidence>
<keyword evidence="5" id="KW-0067">ATP-binding</keyword>
<dbReference type="InterPro" id="IPR002312">
    <property type="entry name" value="Asp/Asn-tRNA-synth_IIb"/>
</dbReference>
<dbReference type="Pfam" id="PF01336">
    <property type="entry name" value="tRNA_anti-codon"/>
    <property type="match status" value="1"/>
</dbReference>
<dbReference type="PROSITE" id="PS50862">
    <property type="entry name" value="AA_TRNA_LIGASE_II"/>
    <property type="match status" value="1"/>
</dbReference>
<dbReference type="PANTHER" id="PTHR22594:SF34">
    <property type="entry name" value="ASPARAGINE--TRNA LIGASE, MITOCHONDRIAL-RELATED"/>
    <property type="match status" value="1"/>
</dbReference>
<dbReference type="SUPFAM" id="SSF55681">
    <property type="entry name" value="Class II aaRS and biotin synthetases"/>
    <property type="match status" value="1"/>
</dbReference>
<keyword evidence="10" id="KW-1185">Reference proteome</keyword>
<evidence type="ECO:0000259" key="8">
    <source>
        <dbReference type="PROSITE" id="PS50862"/>
    </source>
</evidence>
<evidence type="ECO:0000256" key="3">
    <source>
        <dbReference type="ARBA" id="ARBA00022598"/>
    </source>
</evidence>
<comment type="similarity">
    <text evidence="1">Belongs to the class-II aminoacyl-tRNA synthetase family.</text>
</comment>
<dbReference type="InterPro" id="IPR006195">
    <property type="entry name" value="aa-tRNA-synth_II"/>
</dbReference>
<keyword evidence="7" id="KW-0030">Aminoacyl-tRNA synthetase</keyword>
<comment type="caution">
    <text evidence="9">The sequence shown here is derived from an EMBL/GenBank/DDBJ whole genome shotgun (WGS) entry which is preliminary data.</text>
</comment>
<evidence type="ECO:0000256" key="2">
    <source>
        <dbReference type="ARBA" id="ARBA00012816"/>
    </source>
</evidence>
<dbReference type="InterPro" id="IPR004522">
    <property type="entry name" value="Asn-tRNA-ligase"/>
</dbReference>
<protein>
    <recommendedName>
        <fullName evidence="2">asparagine--tRNA ligase</fullName>
        <ecNumber evidence="2">6.1.1.22</ecNumber>
    </recommendedName>
</protein>
<evidence type="ECO:0000256" key="5">
    <source>
        <dbReference type="ARBA" id="ARBA00022840"/>
    </source>
</evidence>
<name>A0ABD2WBW7_9HYME</name>